<dbReference type="PANTHER" id="PTHR43080:SF2">
    <property type="entry name" value="CBS DOMAIN-CONTAINING PROTEIN"/>
    <property type="match status" value="1"/>
</dbReference>
<dbReference type="InterPro" id="IPR046342">
    <property type="entry name" value="CBS_dom_sf"/>
</dbReference>
<protein>
    <recommendedName>
        <fullName evidence="2">CBS domain-containing protein</fullName>
    </recommendedName>
</protein>
<dbReference type="PANTHER" id="PTHR43080">
    <property type="entry name" value="CBS DOMAIN-CONTAINING PROTEIN CBSX3, MITOCHONDRIAL"/>
    <property type="match status" value="1"/>
</dbReference>
<dbReference type="EMBL" id="MN079190">
    <property type="protein sequence ID" value="QEA06975.1"/>
    <property type="molecule type" value="Genomic_DNA"/>
</dbReference>
<dbReference type="SUPFAM" id="SSF54631">
    <property type="entry name" value="CBS-domain pair"/>
    <property type="match status" value="1"/>
</dbReference>
<dbReference type="InterPro" id="IPR000644">
    <property type="entry name" value="CBS_dom"/>
</dbReference>
<evidence type="ECO:0000256" key="1">
    <source>
        <dbReference type="ARBA" id="ARBA00023122"/>
    </source>
</evidence>
<keyword evidence="1" id="KW-0129">CBS domain</keyword>
<dbReference type="CDD" id="cd04584">
    <property type="entry name" value="CBS_pair_AcuB_like"/>
    <property type="match status" value="1"/>
</dbReference>
<organism evidence="3">
    <name type="scientific">uncultured organism</name>
    <dbReference type="NCBI Taxonomy" id="155900"/>
    <lineage>
        <taxon>unclassified sequences</taxon>
        <taxon>environmental samples</taxon>
    </lineage>
</organism>
<proteinExistence type="predicted"/>
<accession>A0A5B8RIT1</accession>
<dbReference type="InterPro" id="IPR051257">
    <property type="entry name" value="Diverse_CBS-Domain"/>
</dbReference>
<dbReference type="SMART" id="SM00116">
    <property type="entry name" value="CBS"/>
    <property type="match status" value="2"/>
</dbReference>
<evidence type="ECO:0000313" key="3">
    <source>
        <dbReference type="EMBL" id="QEA06975.1"/>
    </source>
</evidence>
<feature type="domain" description="CBS" evidence="2">
    <location>
        <begin position="9"/>
        <end position="68"/>
    </location>
</feature>
<evidence type="ECO:0000259" key="2">
    <source>
        <dbReference type="PROSITE" id="PS51371"/>
    </source>
</evidence>
<reference evidence="3" key="1">
    <citation type="submission" date="2019-06" db="EMBL/GenBank/DDBJ databases">
        <authorList>
            <person name="Murdoch R.W."/>
            <person name="Fathepure B."/>
        </authorList>
    </citation>
    <scope>NUCLEOTIDE SEQUENCE</scope>
</reference>
<dbReference type="Gene3D" id="3.10.580.10">
    <property type="entry name" value="CBS-domain"/>
    <property type="match status" value="1"/>
</dbReference>
<feature type="domain" description="CBS" evidence="2">
    <location>
        <begin position="84"/>
        <end position="138"/>
    </location>
</feature>
<gene>
    <name evidence="3" type="ORF">KBTEX_03318</name>
</gene>
<dbReference type="PROSITE" id="PS51371">
    <property type="entry name" value="CBS"/>
    <property type="match status" value="2"/>
</dbReference>
<dbReference type="AlphaFoldDB" id="A0A5B8RIT1"/>
<name>A0A5B8RIT1_9ZZZZ</name>
<dbReference type="Pfam" id="PF00571">
    <property type="entry name" value="CBS"/>
    <property type="match status" value="2"/>
</dbReference>
<sequence length="138" mass="15337">MSVTAADIMTRRVFTLTGDDSVELARDLCQDHRVRHIPVVDQDHRLVGLVSDGDVLRSLSPFMHTAAERDRDRFTLRRPIHQIMTRAPETVTGAVDVRECARRMSAHGVGSLPVLDDEALVGILTWQDVLAAVADSRI</sequence>